<gene>
    <name evidence="5" type="ORF">CV102_14240</name>
</gene>
<dbReference type="SMART" id="SM00065">
    <property type="entry name" value="GAF"/>
    <property type="match status" value="2"/>
</dbReference>
<sequence length="943" mass="104780">MSDATDPEPNNLPLPPRSADPYSGDVVAPVSDGLVCLDTGGTIVFVNPSVSKLLGYESEELLERPIDRLFPEAPPDPLGLLVEQAAPPTESHTRDGRKLTLVHRDGHEVPVTLDVNEIEYDHQRFFVAILRDRSGIEEKRRYEAIANTVDDGIYQLDKDGTFVAVNDLIVEATGYEREQLLGAHVSLLLDDDTIDRIERRIRDLLRTGEESTTLDLDVRTANGDLIPYELRMRLLLANDEFVGTVGVVRDISDRLEREREVSRHSAVIESAMDGMGISDETGELRYVNGALAKLHGYDDPEDLVGESWQVLFPDDEARRLEREVLPTVLDRGYWRGEAVGERADGSRFPQEHSLTAHDDGVVCVVRDITARKAREHQLEELNEIARELMSEETHDEIAQTGAEAVEDVLGFEIACVRRFDEKVNQLEPVALTDGARKLLETQTAYDLEATLAGRAFRNEEPLINVVPESDLPEPVSMFEHSSVHVPIGSYGVLSLLVSDDEEFDDSDIHLTEMLAMGIGAALARADRTRLLRTQERELRQQHDQLETLNRINAVNTEISTSLVAATTREELDRTICEHLVGSELYRSAWIGHIEGSGDRIGTAVGVGVEDSYLDTITNTSFSGVAGGAVERVIETHDVQVIRQYQIPGINGTSESEEEREPGEDMEAIAVVPLLYGDRLIGILVLNSVRDEVFCEDAITGFGSLGKIIGFAQNAIKSRELLLADSIVELEFTLRDHSVFYVQVTAELDCRCEFQHAVPIENGRIITYDVISGADPATVLELAEDAPYIERARVVSKQDGEFVLQTVTSRSMVQFALELGTTVQSATADGGEGTVIVEAPQAADIREIVTAFEREFDPLEFVAKREREHSVTSAGEFRAFVADRLTEKQRAALESAYFAGYYDWPRKITAEELADSMEISSSTLHQHLRRGNWCLLSAFFEDQP</sequence>
<dbReference type="SMART" id="SM00086">
    <property type="entry name" value="PAC"/>
    <property type="match status" value="3"/>
</dbReference>
<dbReference type="Pfam" id="PF15915">
    <property type="entry name" value="BAT"/>
    <property type="match status" value="1"/>
</dbReference>
<dbReference type="Pfam" id="PF00989">
    <property type="entry name" value="PAS"/>
    <property type="match status" value="1"/>
</dbReference>
<dbReference type="EMBL" id="PHNJ01000007">
    <property type="protein sequence ID" value="TYL37885.1"/>
    <property type="molecule type" value="Genomic_DNA"/>
</dbReference>
<dbReference type="GO" id="GO:0006355">
    <property type="term" value="P:regulation of DNA-templated transcription"/>
    <property type="evidence" value="ECO:0007669"/>
    <property type="project" value="InterPro"/>
</dbReference>
<organism evidence="5 6">
    <name type="scientific">Natronococcus pandeyae</name>
    <dbReference type="NCBI Taxonomy" id="2055836"/>
    <lineage>
        <taxon>Archaea</taxon>
        <taxon>Methanobacteriati</taxon>
        <taxon>Methanobacteriota</taxon>
        <taxon>Stenosarchaea group</taxon>
        <taxon>Halobacteria</taxon>
        <taxon>Halobacteriales</taxon>
        <taxon>Natrialbaceae</taxon>
        <taxon>Natronococcus</taxon>
    </lineage>
</organism>
<dbReference type="InterPro" id="IPR052155">
    <property type="entry name" value="Biofilm_reg_signaling"/>
</dbReference>
<feature type="region of interest" description="Disordered" evidence="3">
    <location>
        <begin position="1"/>
        <end position="25"/>
    </location>
</feature>
<dbReference type="PANTHER" id="PTHR44757:SF2">
    <property type="entry name" value="BIOFILM ARCHITECTURE MAINTENANCE PROTEIN MBAA"/>
    <property type="match status" value="1"/>
</dbReference>
<dbReference type="SUPFAM" id="SSF55781">
    <property type="entry name" value="GAF domain-like"/>
    <property type="match status" value="2"/>
</dbReference>
<keyword evidence="2" id="KW-0804">Transcription</keyword>
<evidence type="ECO:0000313" key="5">
    <source>
        <dbReference type="EMBL" id="TYL37885.1"/>
    </source>
</evidence>
<dbReference type="Pfam" id="PF04967">
    <property type="entry name" value="HTH_10"/>
    <property type="match status" value="1"/>
</dbReference>
<dbReference type="InterPro" id="IPR013767">
    <property type="entry name" value="PAS_fold"/>
</dbReference>
<dbReference type="InterPro" id="IPR007050">
    <property type="entry name" value="HTH_bacterioopsin"/>
</dbReference>
<proteinExistence type="predicted"/>
<dbReference type="Proteomes" id="UP000766904">
    <property type="component" value="Unassembled WGS sequence"/>
</dbReference>
<dbReference type="Gene3D" id="3.30.450.20">
    <property type="entry name" value="PAS domain"/>
    <property type="match status" value="3"/>
</dbReference>
<accession>A0A8J8TRE2</accession>
<evidence type="ECO:0000256" key="2">
    <source>
        <dbReference type="ARBA" id="ARBA00023163"/>
    </source>
</evidence>
<dbReference type="Gene3D" id="3.30.450.40">
    <property type="match status" value="2"/>
</dbReference>
<dbReference type="SUPFAM" id="SSF55785">
    <property type="entry name" value="PYP-like sensor domain (PAS domain)"/>
    <property type="match status" value="3"/>
</dbReference>
<dbReference type="InterPro" id="IPR003018">
    <property type="entry name" value="GAF"/>
</dbReference>
<dbReference type="InterPro" id="IPR001610">
    <property type="entry name" value="PAC"/>
</dbReference>
<evidence type="ECO:0000256" key="3">
    <source>
        <dbReference type="SAM" id="MobiDB-lite"/>
    </source>
</evidence>
<dbReference type="InterPro" id="IPR031803">
    <property type="entry name" value="BAT_GAF/HTH-assoc"/>
</dbReference>
<dbReference type="PROSITE" id="PS50112">
    <property type="entry name" value="PAS"/>
    <property type="match status" value="3"/>
</dbReference>
<evidence type="ECO:0000313" key="6">
    <source>
        <dbReference type="Proteomes" id="UP000766904"/>
    </source>
</evidence>
<evidence type="ECO:0000256" key="1">
    <source>
        <dbReference type="ARBA" id="ARBA00023015"/>
    </source>
</evidence>
<keyword evidence="6" id="KW-1185">Reference proteome</keyword>
<reference evidence="5" key="1">
    <citation type="submission" date="2017-11" db="EMBL/GenBank/DDBJ databases">
        <authorList>
            <person name="Kajale S.C."/>
            <person name="Sharma A."/>
        </authorList>
    </citation>
    <scope>NUCLEOTIDE SEQUENCE</scope>
    <source>
        <strain evidence="5">LS1_42</strain>
    </source>
</reference>
<comment type="caution">
    <text evidence="5">The sequence shown here is derived from an EMBL/GenBank/DDBJ whole genome shotgun (WGS) entry which is preliminary data.</text>
</comment>
<dbReference type="SMART" id="SM00091">
    <property type="entry name" value="PAS"/>
    <property type="match status" value="3"/>
</dbReference>
<feature type="domain" description="PAS" evidence="4">
    <location>
        <begin position="26"/>
        <end position="72"/>
    </location>
</feature>
<dbReference type="CDD" id="cd00130">
    <property type="entry name" value="PAS"/>
    <property type="match status" value="3"/>
</dbReference>
<dbReference type="Pfam" id="PF13426">
    <property type="entry name" value="PAS_9"/>
    <property type="match status" value="2"/>
</dbReference>
<dbReference type="NCBIfam" id="TIGR00229">
    <property type="entry name" value="sensory_box"/>
    <property type="match status" value="3"/>
</dbReference>
<name>A0A8J8TRE2_9EURY</name>
<feature type="domain" description="PAS" evidence="4">
    <location>
        <begin position="138"/>
        <end position="208"/>
    </location>
</feature>
<dbReference type="InterPro" id="IPR000014">
    <property type="entry name" value="PAS"/>
</dbReference>
<keyword evidence="1" id="KW-0805">Transcription regulation</keyword>
<evidence type="ECO:0000259" key="4">
    <source>
        <dbReference type="PROSITE" id="PS50112"/>
    </source>
</evidence>
<feature type="domain" description="PAS" evidence="4">
    <location>
        <begin position="260"/>
        <end position="332"/>
    </location>
</feature>
<dbReference type="Pfam" id="PF13185">
    <property type="entry name" value="GAF_2"/>
    <property type="match status" value="1"/>
</dbReference>
<protein>
    <submittedName>
        <fullName evidence="5">Diguanylate cyclase</fullName>
    </submittedName>
</protein>
<dbReference type="AlphaFoldDB" id="A0A8J8TRE2"/>
<dbReference type="InterPro" id="IPR035965">
    <property type="entry name" value="PAS-like_dom_sf"/>
</dbReference>
<dbReference type="InterPro" id="IPR029016">
    <property type="entry name" value="GAF-like_dom_sf"/>
</dbReference>
<dbReference type="PANTHER" id="PTHR44757">
    <property type="entry name" value="DIGUANYLATE CYCLASE DGCP"/>
    <property type="match status" value="1"/>
</dbReference>